<dbReference type="Proteomes" id="UP001198461">
    <property type="component" value="Unassembled WGS sequence"/>
</dbReference>
<evidence type="ECO:0000313" key="1">
    <source>
        <dbReference type="EMBL" id="MCA4705170.1"/>
    </source>
</evidence>
<sequence length="138" mass="16028">MSMKSIMYLLVFLQMKPCAVRGFQDNQPQSDNDASINRVSKNKRIGFMETVENAGRKVELKDSVGYTIMNLHYQAEILLKTLRYPESTKSFWDAMEKTHCEQNVNRLSIDSLCQQAGFDESQSAFILDYQKKVWRIDC</sequence>
<reference evidence="1" key="1">
    <citation type="submission" date="2023-08" db="EMBL/GenBank/DDBJ databases">
        <title>Mucin Metabolism Genes Underlie the Key Renovations of Bacteroides xylanisolvens Genomes in Captive Great Apes.</title>
        <authorList>
            <person name="Nishida A.H."/>
        </authorList>
    </citation>
    <scope>NUCLEOTIDE SEQUENCE</scope>
    <source>
        <strain evidence="1">P13.H9</strain>
    </source>
</reference>
<dbReference type="RefSeq" id="WP_225451415.1">
    <property type="nucleotide sequence ID" value="NZ_JAIWXB010000026.1"/>
</dbReference>
<accession>A0AAW4T1A2</accession>
<dbReference type="AlphaFoldDB" id="A0AAW4T1A2"/>
<comment type="caution">
    <text evidence="1">The sequence shown here is derived from an EMBL/GenBank/DDBJ whole genome shotgun (WGS) entry which is preliminary data.</text>
</comment>
<dbReference type="EMBL" id="JAIWYE010000028">
    <property type="protein sequence ID" value="MCA4705170.1"/>
    <property type="molecule type" value="Genomic_DNA"/>
</dbReference>
<gene>
    <name evidence="1" type="ORF">LD004_16315</name>
</gene>
<protein>
    <submittedName>
        <fullName evidence="1">Uncharacterized protein</fullName>
    </submittedName>
</protein>
<organism evidence="1 2">
    <name type="scientific">Bacteroides xylanisolvens</name>
    <dbReference type="NCBI Taxonomy" id="371601"/>
    <lineage>
        <taxon>Bacteria</taxon>
        <taxon>Pseudomonadati</taxon>
        <taxon>Bacteroidota</taxon>
        <taxon>Bacteroidia</taxon>
        <taxon>Bacteroidales</taxon>
        <taxon>Bacteroidaceae</taxon>
        <taxon>Bacteroides</taxon>
    </lineage>
</organism>
<evidence type="ECO:0000313" key="2">
    <source>
        <dbReference type="Proteomes" id="UP001198461"/>
    </source>
</evidence>
<proteinExistence type="predicted"/>
<name>A0AAW4T1A2_9BACE</name>